<evidence type="ECO:0000313" key="7">
    <source>
        <dbReference type="EMBL" id="CDF88148.1"/>
    </source>
</evidence>
<evidence type="ECO:0000256" key="1">
    <source>
        <dbReference type="ARBA" id="ARBA00004123"/>
    </source>
</evidence>
<dbReference type="Proteomes" id="UP000019375">
    <property type="component" value="Unassembled WGS sequence"/>
</dbReference>
<dbReference type="EMBL" id="HG316455">
    <property type="protein sequence ID" value="CDF88148.1"/>
    <property type="molecule type" value="Genomic_DNA"/>
</dbReference>
<dbReference type="GO" id="GO:2000220">
    <property type="term" value="P:regulation of pseudohyphal growth"/>
    <property type="evidence" value="ECO:0007669"/>
    <property type="project" value="TreeGrafter"/>
</dbReference>
<evidence type="ECO:0000256" key="4">
    <source>
        <dbReference type="ARBA" id="ARBA00023242"/>
    </source>
</evidence>
<dbReference type="PANTHER" id="PTHR47427:SF1">
    <property type="entry name" value="PROTEIN STE12"/>
    <property type="match status" value="1"/>
</dbReference>
<feature type="compositionally biased region" description="Low complexity" evidence="6">
    <location>
        <begin position="223"/>
        <end position="232"/>
    </location>
</feature>
<dbReference type="GO" id="GO:0003700">
    <property type="term" value="F:DNA-binding transcription factor activity"/>
    <property type="evidence" value="ECO:0007669"/>
    <property type="project" value="InterPro"/>
</dbReference>
<evidence type="ECO:0000313" key="8">
    <source>
        <dbReference type="Proteomes" id="UP000019375"/>
    </source>
</evidence>
<evidence type="ECO:0000256" key="3">
    <source>
        <dbReference type="ARBA" id="ARBA00023163"/>
    </source>
</evidence>
<keyword evidence="8" id="KW-1185">Reference proteome</keyword>
<comment type="subcellular location">
    <subcellularLocation>
        <location evidence="1">Nucleus</location>
    </subcellularLocation>
</comment>
<keyword evidence="2" id="KW-0805">Transcription regulation</keyword>
<protein>
    <submittedName>
        <fullName evidence="7">BN860_03422g1_1</fullName>
    </submittedName>
</protein>
<feature type="compositionally biased region" description="Low complexity" evidence="6">
    <location>
        <begin position="456"/>
        <end position="491"/>
    </location>
</feature>
<feature type="compositionally biased region" description="Basic and acidic residues" evidence="6">
    <location>
        <begin position="719"/>
        <end position="734"/>
    </location>
</feature>
<dbReference type="GO" id="GO:1990527">
    <property type="term" value="C:Tec1p-Ste12p-Dig1p complex"/>
    <property type="evidence" value="ECO:0007669"/>
    <property type="project" value="TreeGrafter"/>
</dbReference>
<dbReference type="PANTHER" id="PTHR47427">
    <property type="entry name" value="PROTEIN STE12"/>
    <property type="match status" value="1"/>
</dbReference>
<proteinExistence type="inferred from homology"/>
<dbReference type="GO" id="GO:0005634">
    <property type="term" value="C:nucleus"/>
    <property type="evidence" value="ECO:0007669"/>
    <property type="project" value="UniProtKB-SubCell"/>
</dbReference>
<feature type="compositionally biased region" description="Polar residues" evidence="6">
    <location>
        <begin position="666"/>
        <end position="687"/>
    </location>
</feature>
<dbReference type="SMART" id="SM00424">
    <property type="entry name" value="STE"/>
    <property type="match status" value="1"/>
</dbReference>
<sequence length="751" mass="85047">MKVRPSGNRTEEVLKSGGIVDNKSDIVPQDDVEESMRLIEDLKFFLATAPVNWQENQIIRRYYLNSDQGFVSCVFWNSLYYITGTDIVKCCMYRMQKFGREVIQKKKFEEGIFSDLRNLKCGIDATLEQSKSEFLSFLFRNMCLKTQKKQKVFFWFSVPHDKLFADALERDLKRESMGQPSTTKPVMIPAKTFKYDSLSSKPLYEQLLKHLEVTRIRYEDNSDNNNSSSGNDCARDERSAAATGEDAAPTPMHLTTDIMNDGDNFTSHIKAEDQLHQPSQNDETNFLPQRLVVEPSSLDLNPSTKSAEILKDNMVVIEDDHDRGDFPLDYFPVEIDYPDAEEESDAMMGIQPGVSFIPPSILYDGGLGPPEEEFVPATASMARFPTYPIHTPFPMPVSGTRSQFMTNIKYYASNTAPKDRSESPNVMSKDFAYMKGVDSENNNEALETSLPDDTESQQSQQQQQQALHPQQQQSQHFQQQQQQQQPTHPHQYLNPYQKYYSGLYQGYHPPSAVGGGAIDMAPGFGADIGTYGYDELFTSQDGYDQPYLLPQESFNWGYVPQQPMQPPPSASAYMTKPFTPSYRSTPMSARNPYVQMAPGPWTQGLTSPYGSKVTSATSKSFPPGTYYSQQAASFPRRRPFQGNAPTAKNYVSKHGKITKSLHHRTNSQPKRTNSINKANPVSRTRTVNSDDSYDDDYEAAKRKFSIPTPDSNNPQRPNAAERRSRDEDPTDPKMQKSLNNLEQNFSPPDNE</sequence>
<dbReference type="InterPro" id="IPR003120">
    <property type="entry name" value="Ste12"/>
</dbReference>
<dbReference type="OrthoDB" id="1095242at2759"/>
<evidence type="ECO:0000256" key="5">
    <source>
        <dbReference type="ARBA" id="ARBA00024345"/>
    </source>
</evidence>
<dbReference type="Pfam" id="PF02200">
    <property type="entry name" value="STE"/>
    <property type="match status" value="1"/>
</dbReference>
<feature type="compositionally biased region" description="Polar residues" evidence="6">
    <location>
        <begin position="612"/>
        <end position="632"/>
    </location>
</feature>
<feature type="compositionally biased region" description="Basic residues" evidence="6">
    <location>
        <begin position="651"/>
        <end position="665"/>
    </location>
</feature>
<dbReference type="AlphaFoldDB" id="A0A8J2X8W9"/>
<evidence type="ECO:0000256" key="2">
    <source>
        <dbReference type="ARBA" id="ARBA00023015"/>
    </source>
</evidence>
<comment type="similarity">
    <text evidence="5">Belongs to the STE12 transcription factor family.</text>
</comment>
<name>A0A8J2X8W9_ZYGB2</name>
<gene>
    <name evidence="7" type="ORF">BN860_03422g</name>
</gene>
<accession>A0A8J2X8W9</accession>
<keyword evidence="3" id="KW-0804">Transcription</keyword>
<feature type="region of interest" description="Disordered" evidence="6">
    <location>
        <begin position="443"/>
        <end position="494"/>
    </location>
</feature>
<reference evidence="8" key="1">
    <citation type="journal article" date="2013" name="Genome Announc.">
        <title>Genome sequence of the food spoilage yeast Zygosaccharomyces bailii CLIB 213(T).</title>
        <authorList>
            <person name="Galeote V."/>
            <person name="Bigey F."/>
            <person name="Devillers H."/>
            <person name="Neuveglise C."/>
            <person name="Dequin S."/>
        </authorList>
    </citation>
    <scope>NUCLEOTIDE SEQUENCE [LARGE SCALE GENOMIC DNA]</scope>
    <source>
        <strain evidence="8">CLIB 213 / ATCC 58445 / CBS 680 / CCRC 21525 / NBRC 1098 / NCYC 1416 / NRRL Y-2227</strain>
    </source>
</reference>
<organism evidence="7 8">
    <name type="scientific">Zygosaccharomyces bailii (strain CLIB 213 / ATCC 58445 / CBS 680 / BCRC 21525 / NBRC 1098 / NCYC 1416 / NRRL Y-2227)</name>
    <dbReference type="NCBI Taxonomy" id="1333698"/>
    <lineage>
        <taxon>Eukaryota</taxon>
        <taxon>Fungi</taxon>
        <taxon>Dikarya</taxon>
        <taxon>Ascomycota</taxon>
        <taxon>Saccharomycotina</taxon>
        <taxon>Saccharomycetes</taxon>
        <taxon>Saccharomycetales</taxon>
        <taxon>Saccharomycetaceae</taxon>
        <taxon>Zygosaccharomyces</taxon>
    </lineage>
</organism>
<evidence type="ECO:0000256" key="6">
    <source>
        <dbReference type="SAM" id="MobiDB-lite"/>
    </source>
</evidence>
<dbReference type="InterPro" id="IPR052127">
    <property type="entry name" value="STE12_transcription_factor"/>
</dbReference>
<feature type="compositionally biased region" description="Polar residues" evidence="6">
    <location>
        <begin position="736"/>
        <end position="751"/>
    </location>
</feature>
<dbReference type="GO" id="GO:1990526">
    <property type="term" value="C:Ste12p-Dig1p-Dig2p complex"/>
    <property type="evidence" value="ECO:0007669"/>
    <property type="project" value="TreeGrafter"/>
</dbReference>
<keyword evidence="4" id="KW-0539">Nucleus</keyword>
<feature type="region of interest" description="Disordered" evidence="6">
    <location>
        <begin position="612"/>
        <end position="751"/>
    </location>
</feature>
<feature type="region of interest" description="Disordered" evidence="6">
    <location>
        <begin position="219"/>
        <end position="265"/>
    </location>
</feature>